<dbReference type="AlphaFoldDB" id="A0A7I8DPR9"/>
<dbReference type="Pfam" id="PF06580">
    <property type="entry name" value="His_kinase"/>
    <property type="match status" value="1"/>
</dbReference>
<evidence type="ECO:0008006" key="6">
    <source>
        <dbReference type="Google" id="ProtNLM"/>
    </source>
</evidence>
<keyword evidence="1" id="KW-0812">Transmembrane</keyword>
<dbReference type="RefSeq" id="WP_185258616.1">
    <property type="nucleotide sequence ID" value="NZ_AP023368.1"/>
</dbReference>
<keyword evidence="1" id="KW-1133">Transmembrane helix</keyword>
<dbReference type="PANTHER" id="PTHR34220:SF7">
    <property type="entry name" value="SENSOR HISTIDINE KINASE YPDA"/>
    <property type="match status" value="1"/>
</dbReference>
<protein>
    <recommendedName>
        <fullName evidence="6">Sensor histidine kinase</fullName>
    </recommendedName>
</protein>
<evidence type="ECO:0000313" key="4">
    <source>
        <dbReference type="EMBL" id="BCJ98276.1"/>
    </source>
</evidence>
<feature type="transmembrane region" description="Helical" evidence="1">
    <location>
        <begin position="6"/>
        <end position="27"/>
    </location>
</feature>
<sequence length="550" mass="63562">MKENSLIIKFSMILMVAFLLYGMYVSYGTYRNILKDNNEYIDIMVDVNIDSLKQTHELIRGTTFSLSGSNSIEGWRNDETFFSRGGKKGYLNIENLNQEMQKILTDNNVWNFDLFDYFVIYENDKLIAFTYTKPFSTKQIITSSGKIYKQIRDKEDYTVEIPPTKEDNTIYTTLRIKSDFKSENELYIIGATNERCFGDRLSSLATYDGSLVFMTDKKGMIYSANDREWMGKKVPKELLGLSNSKEKRELVMNRTSYIVTKRAINKEYNFIYLYPKQELVMHTFLGMKSFLAISVLFAAFIVVIFVLLTNGVKRLVKSSYESKILLDEMEIKFLQHQMNPHFLFNILLTIQIKAKMSGDEKIYKMISSLSGLLRAGIYKDARAIVSIKEELKYVEYYLWLQKERFDDRLNYSIDVSDDSILGCEVPRLIIESMVENAIVHGIENMSEGAMVRVTLDYVVSKEKEEILIHVIDNGAGFNAAQVVSEKVGLENDGSIRRDKMGLNNTNQRLKLIYGEQYGLIIHSKEKEGTDIEIHIPKKIVETEYDKSNDS</sequence>
<accession>A0A7I8DPR9</accession>
<organism evidence="4 5">
    <name type="scientific">Anaerocolumna chitinilytica</name>
    <dbReference type="NCBI Taxonomy" id="1727145"/>
    <lineage>
        <taxon>Bacteria</taxon>
        <taxon>Bacillati</taxon>
        <taxon>Bacillota</taxon>
        <taxon>Clostridia</taxon>
        <taxon>Lachnospirales</taxon>
        <taxon>Lachnospiraceae</taxon>
        <taxon>Anaerocolumna</taxon>
    </lineage>
</organism>
<dbReference type="PANTHER" id="PTHR34220">
    <property type="entry name" value="SENSOR HISTIDINE KINASE YPDA"/>
    <property type="match status" value="1"/>
</dbReference>
<dbReference type="GO" id="GO:0016020">
    <property type="term" value="C:membrane"/>
    <property type="evidence" value="ECO:0007669"/>
    <property type="project" value="InterPro"/>
</dbReference>
<evidence type="ECO:0000256" key="1">
    <source>
        <dbReference type="SAM" id="Phobius"/>
    </source>
</evidence>
<feature type="domain" description="Histidine kinase/HSP90-like ATPase" evidence="2">
    <location>
        <begin position="429"/>
        <end position="538"/>
    </location>
</feature>
<keyword evidence="5" id="KW-1185">Reference proteome</keyword>
<dbReference type="InterPro" id="IPR003594">
    <property type="entry name" value="HATPase_dom"/>
</dbReference>
<feature type="transmembrane region" description="Helical" evidence="1">
    <location>
        <begin position="290"/>
        <end position="308"/>
    </location>
</feature>
<reference evidence="4 5" key="1">
    <citation type="submission" date="2020-08" db="EMBL/GenBank/DDBJ databases">
        <title>Draft genome sequencing of an Anaerocolumna strain isolated from anoxic soil subjected to BSD treatment.</title>
        <authorList>
            <person name="Uek A."/>
            <person name="Tonouchi A."/>
        </authorList>
    </citation>
    <scope>NUCLEOTIDE SEQUENCE [LARGE SCALE GENOMIC DNA]</scope>
    <source>
        <strain evidence="4 5">CTTW</strain>
    </source>
</reference>
<keyword evidence="1" id="KW-0472">Membrane</keyword>
<dbReference type="InterPro" id="IPR050640">
    <property type="entry name" value="Bact_2-comp_sensor_kinase"/>
</dbReference>
<dbReference type="Pfam" id="PF02518">
    <property type="entry name" value="HATPase_c"/>
    <property type="match status" value="1"/>
</dbReference>
<feature type="domain" description="Signal transduction histidine kinase internal region" evidence="3">
    <location>
        <begin position="329"/>
        <end position="409"/>
    </location>
</feature>
<evidence type="ECO:0000259" key="2">
    <source>
        <dbReference type="Pfam" id="PF02518"/>
    </source>
</evidence>
<dbReference type="GO" id="GO:0000155">
    <property type="term" value="F:phosphorelay sensor kinase activity"/>
    <property type="evidence" value="ECO:0007669"/>
    <property type="project" value="InterPro"/>
</dbReference>
<dbReference type="Gene3D" id="3.30.565.10">
    <property type="entry name" value="Histidine kinase-like ATPase, C-terminal domain"/>
    <property type="match status" value="1"/>
</dbReference>
<dbReference type="SUPFAM" id="SSF55874">
    <property type="entry name" value="ATPase domain of HSP90 chaperone/DNA topoisomerase II/histidine kinase"/>
    <property type="match status" value="1"/>
</dbReference>
<dbReference type="EMBL" id="AP023368">
    <property type="protein sequence ID" value="BCJ98276.1"/>
    <property type="molecule type" value="Genomic_DNA"/>
</dbReference>
<gene>
    <name evidence="4" type="ORF">bsdcttw_13170</name>
</gene>
<evidence type="ECO:0000259" key="3">
    <source>
        <dbReference type="Pfam" id="PF06580"/>
    </source>
</evidence>
<dbReference type="InterPro" id="IPR036890">
    <property type="entry name" value="HATPase_C_sf"/>
</dbReference>
<dbReference type="InterPro" id="IPR010559">
    <property type="entry name" value="Sig_transdc_His_kin_internal"/>
</dbReference>
<name>A0A7I8DPR9_9FIRM</name>
<evidence type="ECO:0000313" key="5">
    <source>
        <dbReference type="Proteomes" id="UP000515703"/>
    </source>
</evidence>
<dbReference type="Proteomes" id="UP000515703">
    <property type="component" value="Chromosome"/>
</dbReference>
<reference evidence="4 5" key="2">
    <citation type="submission" date="2020-08" db="EMBL/GenBank/DDBJ databases">
        <authorList>
            <person name="Ueki A."/>
            <person name="Tonouchi A."/>
        </authorList>
    </citation>
    <scope>NUCLEOTIDE SEQUENCE [LARGE SCALE GENOMIC DNA]</scope>
    <source>
        <strain evidence="4 5">CTTW</strain>
    </source>
</reference>
<proteinExistence type="predicted"/>
<dbReference type="KEGG" id="acht:bsdcttw_13170"/>